<accession>A0AAE3H1G2</accession>
<dbReference type="EMBL" id="JAMZMM010000620">
    <property type="protein sequence ID" value="MCP2732487.1"/>
    <property type="molecule type" value="Genomic_DNA"/>
</dbReference>
<dbReference type="Proteomes" id="UP001204953">
    <property type="component" value="Unassembled WGS sequence"/>
</dbReference>
<evidence type="ECO:0000313" key="2">
    <source>
        <dbReference type="EMBL" id="MCP2732487.1"/>
    </source>
</evidence>
<name>A0AAE3H1G2_9CYAN</name>
<feature type="compositionally biased region" description="Basic residues" evidence="1">
    <location>
        <begin position="45"/>
        <end position="61"/>
    </location>
</feature>
<feature type="region of interest" description="Disordered" evidence="1">
    <location>
        <begin position="29"/>
        <end position="61"/>
    </location>
</feature>
<keyword evidence="3" id="KW-1185">Reference proteome</keyword>
<dbReference type="AlphaFoldDB" id="A0AAE3H1G2"/>
<organism evidence="2 3">
    <name type="scientific">Limnofasciculus baicalensis BBK-W-15</name>
    <dbReference type="NCBI Taxonomy" id="2699891"/>
    <lineage>
        <taxon>Bacteria</taxon>
        <taxon>Bacillati</taxon>
        <taxon>Cyanobacteriota</taxon>
        <taxon>Cyanophyceae</taxon>
        <taxon>Coleofasciculales</taxon>
        <taxon>Coleofasciculaceae</taxon>
        <taxon>Limnofasciculus</taxon>
        <taxon>Limnofasciculus baicalensis</taxon>
    </lineage>
</organism>
<dbReference type="RefSeq" id="WP_254015197.1">
    <property type="nucleotide sequence ID" value="NZ_JAMZMM010000620.1"/>
</dbReference>
<comment type="caution">
    <text evidence="2">The sequence shown here is derived from an EMBL/GenBank/DDBJ whole genome shotgun (WGS) entry which is preliminary data.</text>
</comment>
<sequence length="61" mass="7421">MPQLALSFFLKNFWKKLDNQRETSYIDKCARERKHRPRATEPRKIKSLKASKRSKVPRQNY</sequence>
<proteinExistence type="predicted"/>
<protein>
    <submittedName>
        <fullName evidence="2">Uncharacterized protein</fullName>
    </submittedName>
</protein>
<feature type="non-terminal residue" evidence="2">
    <location>
        <position position="61"/>
    </location>
</feature>
<reference evidence="2" key="1">
    <citation type="submission" date="2022-06" db="EMBL/GenBank/DDBJ databases">
        <title>New cyanobacteria of genus Symplocastrum in benthos of Lake Baikal.</title>
        <authorList>
            <person name="Sorokovikova E."/>
            <person name="Tikhonova I."/>
            <person name="Krasnopeev A."/>
            <person name="Evseev P."/>
            <person name="Gladkikh A."/>
            <person name="Belykh O."/>
        </authorList>
    </citation>
    <scope>NUCLEOTIDE SEQUENCE</scope>
    <source>
        <strain evidence="2">BBK-W-15</strain>
    </source>
</reference>
<evidence type="ECO:0000313" key="3">
    <source>
        <dbReference type="Proteomes" id="UP001204953"/>
    </source>
</evidence>
<evidence type="ECO:0000256" key="1">
    <source>
        <dbReference type="SAM" id="MobiDB-lite"/>
    </source>
</evidence>
<gene>
    <name evidence="2" type="ORF">NJ959_29065</name>
</gene>